<keyword evidence="2" id="KW-1133">Transmembrane helix</keyword>
<name>A0A021VNJ2_9CELL</name>
<feature type="signal peptide" evidence="3">
    <location>
        <begin position="1"/>
        <end position="36"/>
    </location>
</feature>
<keyword evidence="2" id="KW-0472">Membrane</keyword>
<protein>
    <recommendedName>
        <fullName evidence="4">DUF4349 domain-containing protein</fullName>
    </recommendedName>
</protein>
<reference evidence="5 6" key="1">
    <citation type="submission" date="2014-01" db="EMBL/GenBank/DDBJ databases">
        <title>Actinotalea ferrariae CF5-4.</title>
        <authorList>
            <person name="Chen F."/>
            <person name="Li Y."/>
            <person name="Wang G."/>
        </authorList>
    </citation>
    <scope>NUCLEOTIDE SEQUENCE [LARGE SCALE GENOMIC DNA]</scope>
    <source>
        <strain evidence="5 6">CF5-4</strain>
    </source>
</reference>
<evidence type="ECO:0000313" key="5">
    <source>
        <dbReference type="EMBL" id="EYR62749.1"/>
    </source>
</evidence>
<dbReference type="Proteomes" id="UP000019753">
    <property type="component" value="Unassembled WGS sequence"/>
</dbReference>
<evidence type="ECO:0000256" key="1">
    <source>
        <dbReference type="SAM" id="MobiDB-lite"/>
    </source>
</evidence>
<feature type="region of interest" description="Disordered" evidence="1">
    <location>
        <begin position="36"/>
        <end position="65"/>
    </location>
</feature>
<gene>
    <name evidence="5" type="ORF">N866_05530</name>
</gene>
<dbReference type="Pfam" id="PF14257">
    <property type="entry name" value="DUF4349"/>
    <property type="match status" value="1"/>
</dbReference>
<evidence type="ECO:0000256" key="2">
    <source>
        <dbReference type="SAM" id="Phobius"/>
    </source>
</evidence>
<evidence type="ECO:0000256" key="3">
    <source>
        <dbReference type="SAM" id="SignalP"/>
    </source>
</evidence>
<comment type="caution">
    <text evidence="5">The sequence shown here is derived from an EMBL/GenBank/DDBJ whole genome shotgun (WGS) entry which is preliminary data.</text>
</comment>
<keyword evidence="2" id="KW-0812">Transmembrane</keyword>
<evidence type="ECO:0000313" key="6">
    <source>
        <dbReference type="Proteomes" id="UP000019753"/>
    </source>
</evidence>
<sequence>MVDMTSHLPRRAALALPTAALAVALLAGCVGSGAQSGDEASGGAADTSAVEESAEGGGDGVGVGDADRQVITEGTVVLAVDDPRAAANDAALLVEHAGGRVAERVENAGSGVDGVQDASASLVVRVPATEVSRVLEQLRAFGDVRSVQLTSTDVTGDVTDLDARVRALETSVGRLEALLAQATTTQAVIEAEQTLTDRQEQLEQLLSQRALLADRVEMATFRLEMWTADAAPAVAQTGFWGGVSTGWESLVTAVGTVLLVVGVLLPWAIALGVVALLAIALRSRMRRQVTTASPVATPPAEPVGVGGGASSGDVPRD</sequence>
<feature type="domain" description="DUF4349" evidence="4">
    <location>
        <begin position="68"/>
        <end position="277"/>
    </location>
</feature>
<accession>A0A021VNJ2</accession>
<feature type="transmembrane region" description="Helical" evidence="2">
    <location>
        <begin position="257"/>
        <end position="281"/>
    </location>
</feature>
<evidence type="ECO:0000259" key="4">
    <source>
        <dbReference type="Pfam" id="PF14257"/>
    </source>
</evidence>
<dbReference type="EMBL" id="AXCW01000176">
    <property type="protein sequence ID" value="EYR62749.1"/>
    <property type="molecule type" value="Genomic_DNA"/>
</dbReference>
<feature type="region of interest" description="Disordered" evidence="1">
    <location>
        <begin position="291"/>
        <end position="317"/>
    </location>
</feature>
<keyword evidence="6" id="KW-1185">Reference proteome</keyword>
<dbReference type="InterPro" id="IPR025645">
    <property type="entry name" value="DUF4349"/>
</dbReference>
<feature type="chain" id="PRO_5001496719" description="DUF4349 domain-containing protein" evidence="3">
    <location>
        <begin position="37"/>
        <end position="317"/>
    </location>
</feature>
<organism evidence="5 6">
    <name type="scientific">Actinotalea ferrariae CF5-4</name>
    <dbReference type="NCBI Taxonomy" id="948458"/>
    <lineage>
        <taxon>Bacteria</taxon>
        <taxon>Bacillati</taxon>
        <taxon>Actinomycetota</taxon>
        <taxon>Actinomycetes</taxon>
        <taxon>Micrococcales</taxon>
        <taxon>Cellulomonadaceae</taxon>
        <taxon>Actinotalea</taxon>
    </lineage>
</organism>
<dbReference type="AlphaFoldDB" id="A0A021VNJ2"/>
<proteinExistence type="predicted"/>
<keyword evidence="3" id="KW-0732">Signal</keyword>